<dbReference type="InterPro" id="IPR043128">
    <property type="entry name" value="Rev_trsase/Diguanyl_cyclase"/>
</dbReference>
<sequence>MTRTRGSRRLPPFLARAFEPLIAIVVIALLHPRGWAGPSSLWVTLAPLLLIIICTEPKVLAWQKRGPWRSTTAIVNVVLCGWIIYALGWGPVLPLVFALVVTYQIRNLGAFVWRPVLAWSIGVILAGQAGIALGWIECYLTPTMAQAAGFLGLVLTGMFIRAIGQSAEEREAAEVRLRDREERFRILVQDSADVLCVLGPGGSPTYVSPAVEKLTGYPVDHYDHGDYPLHVHPDDIPTVVDALERVHHTPEGITYHVRIRHRDGGWRWTEIFIRDFRDKPAVGGIVATVRDVTERRKAQQRLAYDARHDQLTGLINRSAFLAELESMERPPAVLFIDLDGFKPINDTHGHRYGDAVLVAVARVLERAGFAGRLGGDEFAVALPSADQAAAVDVAEDLLAAIAEPITVDGRELHIRASIGIAVPKTCTSVTDLLHQADLAMYAAKRRGTHDAELYSDDIALQPAHN</sequence>
<feature type="transmembrane region" description="Helical" evidence="1">
    <location>
        <begin position="73"/>
        <end position="105"/>
    </location>
</feature>
<dbReference type="SMART" id="SM00267">
    <property type="entry name" value="GGDEF"/>
    <property type="match status" value="1"/>
</dbReference>
<dbReference type="CDD" id="cd01949">
    <property type="entry name" value="GGDEF"/>
    <property type="match status" value="1"/>
</dbReference>
<dbReference type="SUPFAM" id="SSF55785">
    <property type="entry name" value="PYP-like sensor domain (PAS domain)"/>
    <property type="match status" value="1"/>
</dbReference>
<evidence type="ECO:0000313" key="6">
    <source>
        <dbReference type="Proteomes" id="UP000677082"/>
    </source>
</evidence>
<dbReference type="InterPro" id="IPR001610">
    <property type="entry name" value="PAC"/>
</dbReference>
<dbReference type="Proteomes" id="UP000677082">
    <property type="component" value="Unassembled WGS sequence"/>
</dbReference>
<evidence type="ECO:0000313" key="5">
    <source>
        <dbReference type="EMBL" id="GIM89251.1"/>
    </source>
</evidence>
<feature type="domain" description="GGDEF" evidence="4">
    <location>
        <begin position="329"/>
        <end position="456"/>
    </location>
</feature>
<keyword evidence="1" id="KW-1133">Transmembrane helix</keyword>
<dbReference type="RefSeq" id="WP_213005206.1">
    <property type="nucleotide sequence ID" value="NZ_BOQN01000011.1"/>
</dbReference>
<keyword evidence="1" id="KW-0472">Membrane</keyword>
<dbReference type="InterPro" id="IPR000700">
    <property type="entry name" value="PAS-assoc_C"/>
</dbReference>
<dbReference type="InterPro" id="IPR000014">
    <property type="entry name" value="PAS"/>
</dbReference>
<feature type="transmembrane region" description="Helical" evidence="1">
    <location>
        <begin position="117"/>
        <end position="140"/>
    </location>
</feature>
<dbReference type="Pfam" id="PF00990">
    <property type="entry name" value="GGDEF"/>
    <property type="match status" value="1"/>
</dbReference>
<dbReference type="Gene3D" id="3.30.450.20">
    <property type="entry name" value="PAS domain"/>
    <property type="match status" value="1"/>
</dbReference>
<dbReference type="NCBIfam" id="TIGR00229">
    <property type="entry name" value="sensory_box"/>
    <property type="match status" value="1"/>
</dbReference>
<dbReference type="SMART" id="SM00091">
    <property type="entry name" value="PAS"/>
    <property type="match status" value="1"/>
</dbReference>
<dbReference type="InterPro" id="IPR029787">
    <property type="entry name" value="Nucleotide_cyclase"/>
</dbReference>
<dbReference type="PROSITE" id="PS50887">
    <property type="entry name" value="GGDEF"/>
    <property type="match status" value="1"/>
</dbReference>
<gene>
    <name evidence="5" type="ORF">Ato02nite_010440</name>
</gene>
<evidence type="ECO:0000259" key="4">
    <source>
        <dbReference type="PROSITE" id="PS50887"/>
    </source>
</evidence>
<dbReference type="InterPro" id="IPR013655">
    <property type="entry name" value="PAS_fold_3"/>
</dbReference>
<dbReference type="EMBL" id="BOQN01000011">
    <property type="protein sequence ID" value="GIM89251.1"/>
    <property type="molecule type" value="Genomic_DNA"/>
</dbReference>
<comment type="caution">
    <text evidence="5">The sequence shown here is derived from an EMBL/GenBank/DDBJ whole genome shotgun (WGS) entry which is preliminary data.</text>
</comment>
<reference evidence="5 6" key="1">
    <citation type="submission" date="2021-03" db="EMBL/GenBank/DDBJ databases">
        <title>Whole genome shotgun sequence of Actinoplanes toevensis NBRC 105298.</title>
        <authorList>
            <person name="Komaki H."/>
            <person name="Tamura T."/>
        </authorList>
    </citation>
    <scope>NUCLEOTIDE SEQUENCE [LARGE SCALE GENOMIC DNA]</scope>
    <source>
        <strain evidence="5 6">NBRC 105298</strain>
    </source>
</reference>
<accession>A0A919T726</accession>
<feature type="transmembrane region" description="Helical" evidence="1">
    <location>
        <begin position="147"/>
        <end position="164"/>
    </location>
</feature>
<evidence type="ECO:0000259" key="3">
    <source>
        <dbReference type="PROSITE" id="PS50113"/>
    </source>
</evidence>
<keyword evidence="1" id="KW-0812">Transmembrane</keyword>
<dbReference type="NCBIfam" id="TIGR00254">
    <property type="entry name" value="GGDEF"/>
    <property type="match status" value="1"/>
</dbReference>
<proteinExistence type="predicted"/>
<dbReference type="InterPro" id="IPR052155">
    <property type="entry name" value="Biofilm_reg_signaling"/>
</dbReference>
<dbReference type="Gene3D" id="3.30.70.270">
    <property type="match status" value="1"/>
</dbReference>
<keyword evidence="6" id="KW-1185">Reference proteome</keyword>
<name>A0A919T726_9ACTN</name>
<dbReference type="PROSITE" id="PS50112">
    <property type="entry name" value="PAS"/>
    <property type="match status" value="1"/>
</dbReference>
<dbReference type="PROSITE" id="PS50113">
    <property type="entry name" value="PAC"/>
    <property type="match status" value="1"/>
</dbReference>
<feature type="domain" description="PAC" evidence="3">
    <location>
        <begin position="253"/>
        <end position="304"/>
    </location>
</feature>
<dbReference type="InterPro" id="IPR035965">
    <property type="entry name" value="PAS-like_dom_sf"/>
</dbReference>
<evidence type="ECO:0000256" key="1">
    <source>
        <dbReference type="SAM" id="Phobius"/>
    </source>
</evidence>
<dbReference type="CDD" id="cd00130">
    <property type="entry name" value="PAS"/>
    <property type="match status" value="1"/>
</dbReference>
<evidence type="ECO:0008006" key="7">
    <source>
        <dbReference type="Google" id="ProtNLM"/>
    </source>
</evidence>
<evidence type="ECO:0000259" key="2">
    <source>
        <dbReference type="PROSITE" id="PS50112"/>
    </source>
</evidence>
<dbReference type="InterPro" id="IPR000160">
    <property type="entry name" value="GGDEF_dom"/>
</dbReference>
<dbReference type="AlphaFoldDB" id="A0A919T726"/>
<dbReference type="Pfam" id="PF08447">
    <property type="entry name" value="PAS_3"/>
    <property type="match status" value="1"/>
</dbReference>
<organism evidence="5 6">
    <name type="scientific">Paractinoplanes toevensis</name>
    <dbReference type="NCBI Taxonomy" id="571911"/>
    <lineage>
        <taxon>Bacteria</taxon>
        <taxon>Bacillati</taxon>
        <taxon>Actinomycetota</taxon>
        <taxon>Actinomycetes</taxon>
        <taxon>Micromonosporales</taxon>
        <taxon>Micromonosporaceae</taxon>
        <taxon>Paractinoplanes</taxon>
    </lineage>
</organism>
<feature type="transmembrane region" description="Helical" evidence="1">
    <location>
        <begin position="42"/>
        <end position="61"/>
    </location>
</feature>
<dbReference type="SMART" id="SM00086">
    <property type="entry name" value="PAC"/>
    <property type="match status" value="1"/>
</dbReference>
<feature type="transmembrane region" description="Helical" evidence="1">
    <location>
        <begin position="12"/>
        <end position="30"/>
    </location>
</feature>
<dbReference type="PANTHER" id="PTHR44757">
    <property type="entry name" value="DIGUANYLATE CYCLASE DGCP"/>
    <property type="match status" value="1"/>
</dbReference>
<feature type="domain" description="PAS" evidence="2">
    <location>
        <begin position="180"/>
        <end position="250"/>
    </location>
</feature>
<protein>
    <recommendedName>
        <fullName evidence="7">Diguanylate cyclase</fullName>
    </recommendedName>
</protein>
<dbReference type="PANTHER" id="PTHR44757:SF2">
    <property type="entry name" value="BIOFILM ARCHITECTURE MAINTENANCE PROTEIN MBAA"/>
    <property type="match status" value="1"/>
</dbReference>
<dbReference type="SUPFAM" id="SSF55073">
    <property type="entry name" value="Nucleotide cyclase"/>
    <property type="match status" value="1"/>
</dbReference>